<name>A0ACB8QWQ1_9AGAM</name>
<keyword evidence="2" id="KW-1185">Reference proteome</keyword>
<reference evidence="1" key="1">
    <citation type="submission" date="2021-02" db="EMBL/GenBank/DDBJ databases">
        <authorList>
            <consortium name="DOE Joint Genome Institute"/>
            <person name="Ahrendt S."/>
            <person name="Looney B.P."/>
            <person name="Miyauchi S."/>
            <person name="Morin E."/>
            <person name="Drula E."/>
            <person name="Courty P.E."/>
            <person name="Chicoki N."/>
            <person name="Fauchery L."/>
            <person name="Kohler A."/>
            <person name="Kuo A."/>
            <person name="Labutti K."/>
            <person name="Pangilinan J."/>
            <person name="Lipzen A."/>
            <person name="Riley R."/>
            <person name="Andreopoulos W."/>
            <person name="He G."/>
            <person name="Johnson J."/>
            <person name="Barry K.W."/>
            <person name="Grigoriev I.V."/>
            <person name="Nagy L."/>
            <person name="Hibbett D."/>
            <person name="Henrissat B."/>
            <person name="Matheny P.B."/>
            <person name="Labbe J."/>
            <person name="Martin F."/>
        </authorList>
    </citation>
    <scope>NUCLEOTIDE SEQUENCE</scope>
    <source>
        <strain evidence="1">EC-137</strain>
    </source>
</reference>
<gene>
    <name evidence="1" type="ORF">K488DRAFT_76303</name>
</gene>
<protein>
    <submittedName>
        <fullName evidence="1">Uncharacterized protein</fullName>
    </submittedName>
</protein>
<dbReference type="Proteomes" id="UP000814128">
    <property type="component" value="Unassembled WGS sequence"/>
</dbReference>
<proteinExistence type="predicted"/>
<evidence type="ECO:0000313" key="2">
    <source>
        <dbReference type="Proteomes" id="UP000814128"/>
    </source>
</evidence>
<accession>A0ACB8QWQ1</accession>
<dbReference type="EMBL" id="MU273477">
    <property type="protein sequence ID" value="KAI0035970.1"/>
    <property type="molecule type" value="Genomic_DNA"/>
</dbReference>
<reference evidence="1" key="2">
    <citation type="journal article" date="2022" name="New Phytol.">
        <title>Evolutionary transition to the ectomycorrhizal habit in the genomes of a hyperdiverse lineage of mushroom-forming fungi.</title>
        <authorList>
            <person name="Looney B."/>
            <person name="Miyauchi S."/>
            <person name="Morin E."/>
            <person name="Drula E."/>
            <person name="Courty P.E."/>
            <person name="Kohler A."/>
            <person name="Kuo A."/>
            <person name="LaButti K."/>
            <person name="Pangilinan J."/>
            <person name="Lipzen A."/>
            <person name="Riley R."/>
            <person name="Andreopoulos W."/>
            <person name="He G."/>
            <person name="Johnson J."/>
            <person name="Nolan M."/>
            <person name="Tritt A."/>
            <person name="Barry K.W."/>
            <person name="Grigoriev I.V."/>
            <person name="Nagy L.G."/>
            <person name="Hibbett D."/>
            <person name="Henrissat B."/>
            <person name="Matheny P.B."/>
            <person name="Labbe J."/>
            <person name="Martin F.M."/>
        </authorList>
    </citation>
    <scope>NUCLEOTIDE SEQUENCE</scope>
    <source>
        <strain evidence="1">EC-137</strain>
    </source>
</reference>
<organism evidence="1 2">
    <name type="scientific">Vararia minispora EC-137</name>
    <dbReference type="NCBI Taxonomy" id="1314806"/>
    <lineage>
        <taxon>Eukaryota</taxon>
        <taxon>Fungi</taxon>
        <taxon>Dikarya</taxon>
        <taxon>Basidiomycota</taxon>
        <taxon>Agaricomycotina</taxon>
        <taxon>Agaricomycetes</taxon>
        <taxon>Russulales</taxon>
        <taxon>Lachnocladiaceae</taxon>
        <taxon>Vararia</taxon>
    </lineage>
</organism>
<comment type="caution">
    <text evidence="1">The sequence shown here is derived from an EMBL/GenBank/DDBJ whole genome shotgun (WGS) entry which is preliminary data.</text>
</comment>
<evidence type="ECO:0000313" key="1">
    <source>
        <dbReference type="EMBL" id="KAI0035970.1"/>
    </source>
</evidence>
<sequence length="746" mass="83336">MDNAGWRAQRRSAAPAAVRYRGPDGRFTPVERQALPIPEHFIGGFNLNAGPPATPPPVPPKGPSDLKMPQVSNVSTGSVAHMSAVERSRNLRQARMHPHLQIMCGPLLRFDTMDEHGVWHGAVLVVTADVGSVYEPYPTLTYSWDPDQRRSSFTRTHRATSTNGRSFDLGPHPADPAAMSYAPVIERSPADGPRSQARQADGQEIWVYEGNGGCVSLSKITPQADGPCSTHWYSYSLSWCRTSTFWRFHIQIPLSETEMRVRYNLNSGQDIEFVVPGRNETMRIAAYSCNGFSAGVNPDDFRGPGFQSGYDPVWVDLLLKHSEKPFHVLMGGGDQLYCDGLVREPEMQEWLTNADQEAKKRMPLTQEITEAIDRFYFNHYCNAFRSGAFARANSSMCVLIDGFGSYPDDLMRSPIFGHIGSRGYFFFLLFQCFISPEIDGYDDRPGGHWCKSLVIGAPGPFIPFPSHSILARLGPTTAILMLDCRAERMLTQVCSQEEYRKVLGRVNALSPNTDHLIIQLGIPIAYPRMVFLETMLSSKLNPLVNLSRSGTLLKGFVNKFNADAELLDDLNDHWTSKHHKTERNWFVEQLQSIALNQRLRISFVSGDVHCGAVGVFKTLVKNKKQPDIQPAIDFRYMVNIVTSAIVNTPPPGAVLSLVNSLSTKTHSTMHSVNTDETMIPLFQTDTDGARLKSPYIIGRRNWCSISRDTESGEMVFDLRVEKMKGHGVTVGYVTRVPAPRWQAPPR</sequence>